<keyword evidence="2" id="KW-1185">Reference proteome</keyword>
<gene>
    <name evidence="1" type="ORF">SCF082_LOCUS49315</name>
</gene>
<comment type="caution">
    <text evidence="1">The sequence shown here is derived from an EMBL/GenBank/DDBJ whole genome shotgun (WGS) entry which is preliminary data.</text>
</comment>
<dbReference type="Proteomes" id="UP001642464">
    <property type="component" value="Unassembled WGS sequence"/>
</dbReference>
<sequence>MPRKMATSIQKVRALQHGFEGSASELNKLVESIVKRVEATEVALKELQNAAEVHALRDSLRADLLEAQQERVQDLESKFLEKEEQRRALREASSVLGKLQEEKAVREEAIAHITQGFKRGCAAVGERFKRVEEEVERLKLTVGLRIGGVQSDGDGDSDGDSDEETSANSDEPKEQTQRLVAMGPPQREEEINDVLLRVERLENQLGSFNHESVNEKEIDQLRSRLTAAEQQQVHGRQAEEVKMTKVLQAEM</sequence>
<accession>A0ABP0S0F1</accession>
<dbReference type="EMBL" id="CAXAMM010042618">
    <property type="protein sequence ID" value="CAK9105800.1"/>
    <property type="molecule type" value="Genomic_DNA"/>
</dbReference>
<evidence type="ECO:0000313" key="1">
    <source>
        <dbReference type="EMBL" id="CAK9105800.1"/>
    </source>
</evidence>
<reference evidence="1 2" key="1">
    <citation type="submission" date="2024-02" db="EMBL/GenBank/DDBJ databases">
        <authorList>
            <person name="Chen Y."/>
            <person name="Shah S."/>
            <person name="Dougan E. K."/>
            <person name="Thang M."/>
            <person name="Chan C."/>
        </authorList>
    </citation>
    <scope>NUCLEOTIDE SEQUENCE [LARGE SCALE GENOMIC DNA]</scope>
</reference>
<protein>
    <submittedName>
        <fullName evidence="1">Uncharacterized protein</fullName>
    </submittedName>
</protein>
<organism evidence="1 2">
    <name type="scientific">Durusdinium trenchii</name>
    <dbReference type="NCBI Taxonomy" id="1381693"/>
    <lineage>
        <taxon>Eukaryota</taxon>
        <taxon>Sar</taxon>
        <taxon>Alveolata</taxon>
        <taxon>Dinophyceae</taxon>
        <taxon>Suessiales</taxon>
        <taxon>Symbiodiniaceae</taxon>
        <taxon>Durusdinium</taxon>
    </lineage>
</organism>
<proteinExistence type="predicted"/>
<evidence type="ECO:0000313" key="2">
    <source>
        <dbReference type="Proteomes" id="UP001642464"/>
    </source>
</evidence>
<name>A0ABP0S0F1_9DINO</name>